<evidence type="ECO:0000256" key="1">
    <source>
        <dbReference type="ARBA" id="ARBA00010169"/>
    </source>
</evidence>
<dbReference type="AlphaFoldDB" id="A0A653PVA1"/>
<keyword evidence="3" id="KW-1185">Reference proteome</keyword>
<gene>
    <name evidence="2" type="ORF">MARI151_20352</name>
</gene>
<evidence type="ECO:0000313" key="2">
    <source>
        <dbReference type="EMBL" id="VXB33578.1"/>
    </source>
</evidence>
<dbReference type="EMBL" id="CABWLR010000002">
    <property type="protein sequence ID" value="VXB33578.1"/>
    <property type="molecule type" value="Genomic_DNA"/>
</dbReference>
<comment type="similarity">
    <text evidence="1">Belongs to the CutA family.</text>
</comment>
<sequence length="105" mass="12167">MILARIIVKTKKQAEEIARLLLTQKLIYSANIISNKAFNKNEENGDITFEKKTIIEGKTKALLFTTINKVLRQKYPENMPLIYAVPIIYMDDEQIQLLRDQTAKI</sequence>
<dbReference type="RefSeq" id="WP_159302267.1">
    <property type="nucleotide sequence ID" value="NZ_LR733271.1"/>
</dbReference>
<dbReference type="SUPFAM" id="SSF54913">
    <property type="entry name" value="GlnB-like"/>
    <property type="match status" value="1"/>
</dbReference>
<dbReference type="Proteomes" id="UP000430202">
    <property type="component" value="Unassembled WGS sequence"/>
</dbReference>
<name>A0A653PVA1_9FLAO</name>
<organism evidence="2 3">
    <name type="scientific">Maribacter litoralis</name>
    <dbReference type="NCBI Taxonomy" id="2059726"/>
    <lineage>
        <taxon>Bacteria</taxon>
        <taxon>Pseudomonadati</taxon>
        <taxon>Bacteroidota</taxon>
        <taxon>Flavobacteriia</taxon>
        <taxon>Flavobacteriales</taxon>
        <taxon>Flavobacteriaceae</taxon>
        <taxon>Maribacter</taxon>
    </lineage>
</organism>
<dbReference type="InterPro" id="IPR015867">
    <property type="entry name" value="N-reg_PII/ATP_PRibTrfase_C"/>
</dbReference>
<reference evidence="2 3" key="1">
    <citation type="submission" date="2019-10" db="EMBL/GenBank/DDBJ databases">
        <authorList>
            <person name="Karimi E."/>
        </authorList>
    </citation>
    <scope>NUCLEOTIDE SEQUENCE [LARGE SCALE GENOMIC DNA]</scope>
    <source>
        <strain evidence="2">Maribacter sp. 151</strain>
    </source>
</reference>
<dbReference type="GO" id="GO:0010038">
    <property type="term" value="P:response to metal ion"/>
    <property type="evidence" value="ECO:0007669"/>
    <property type="project" value="InterPro"/>
</dbReference>
<dbReference type="InterPro" id="IPR011322">
    <property type="entry name" value="N-reg_PII-like_a/b"/>
</dbReference>
<accession>A0A653PVA1</accession>
<dbReference type="InterPro" id="IPR004323">
    <property type="entry name" value="Ion_tolerance_CutA"/>
</dbReference>
<protein>
    <submittedName>
        <fullName evidence="2">CutA1 divalent ion tolerance protein</fullName>
    </submittedName>
</protein>
<proteinExistence type="inferred from homology"/>
<dbReference type="Gene3D" id="3.30.70.120">
    <property type="match status" value="1"/>
</dbReference>
<dbReference type="Pfam" id="PF03091">
    <property type="entry name" value="CutA1"/>
    <property type="match status" value="1"/>
</dbReference>
<evidence type="ECO:0000313" key="3">
    <source>
        <dbReference type="Proteomes" id="UP000430202"/>
    </source>
</evidence>